<gene>
    <name evidence="1" type="primary">RvY_18314-1</name>
    <name evidence="1" type="synonym">RvY_18314.1</name>
    <name evidence="1" type="ORF">RvY_18314</name>
</gene>
<dbReference type="EMBL" id="BDGG01000018">
    <property type="protein sequence ID" value="GAV08652.1"/>
    <property type="molecule type" value="Genomic_DNA"/>
</dbReference>
<dbReference type="AlphaFoldDB" id="A0A1D1W5B0"/>
<organism evidence="1 2">
    <name type="scientific">Ramazzottius varieornatus</name>
    <name type="common">Water bear</name>
    <name type="synonym">Tardigrade</name>
    <dbReference type="NCBI Taxonomy" id="947166"/>
    <lineage>
        <taxon>Eukaryota</taxon>
        <taxon>Metazoa</taxon>
        <taxon>Ecdysozoa</taxon>
        <taxon>Tardigrada</taxon>
        <taxon>Eutardigrada</taxon>
        <taxon>Parachela</taxon>
        <taxon>Hypsibioidea</taxon>
        <taxon>Ramazzottiidae</taxon>
        <taxon>Ramazzottius</taxon>
    </lineage>
</organism>
<reference evidence="1 2" key="1">
    <citation type="journal article" date="2016" name="Nat. Commun.">
        <title>Extremotolerant tardigrade genome and improved radiotolerance of human cultured cells by tardigrade-unique protein.</title>
        <authorList>
            <person name="Hashimoto T."/>
            <person name="Horikawa D.D."/>
            <person name="Saito Y."/>
            <person name="Kuwahara H."/>
            <person name="Kozuka-Hata H."/>
            <person name="Shin-I T."/>
            <person name="Minakuchi Y."/>
            <person name="Ohishi K."/>
            <person name="Motoyama A."/>
            <person name="Aizu T."/>
            <person name="Enomoto A."/>
            <person name="Kondo K."/>
            <person name="Tanaka S."/>
            <person name="Hara Y."/>
            <person name="Koshikawa S."/>
            <person name="Sagara H."/>
            <person name="Miura T."/>
            <person name="Yokobori S."/>
            <person name="Miyagawa K."/>
            <person name="Suzuki Y."/>
            <person name="Kubo T."/>
            <person name="Oyama M."/>
            <person name="Kohara Y."/>
            <person name="Fujiyama A."/>
            <person name="Arakawa K."/>
            <person name="Katayama T."/>
            <person name="Toyoda A."/>
            <person name="Kunieda T."/>
        </authorList>
    </citation>
    <scope>NUCLEOTIDE SEQUENCE [LARGE SCALE GENOMIC DNA]</scope>
    <source>
        <strain evidence="1 2">YOKOZUNA-1</strain>
    </source>
</reference>
<proteinExistence type="predicted"/>
<name>A0A1D1W5B0_RAMVA</name>
<keyword evidence="2" id="KW-1185">Reference proteome</keyword>
<evidence type="ECO:0000313" key="1">
    <source>
        <dbReference type="EMBL" id="GAV08652.1"/>
    </source>
</evidence>
<evidence type="ECO:0000313" key="2">
    <source>
        <dbReference type="Proteomes" id="UP000186922"/>
    </source>
</evidence>
<accession>A0A1D1W5B0</accession>
<sequence length="124" mass="14243">MQRACPQLSVLNQSDCVMACQLNQVYTEIEKGALACQRNIFIPIKTHGDKAAQYLRPNSFSHKLQCLPQSPFSGKFLQAFSWLTTHGKFFWGLSSVNFHRESKCSAVHWNKIIVSVKYQFTWSQ</sequence>
<dbReference type="Proteomes" id="UP000186922">
    <property type="component" value="Unassembled WGS sequence"/>
</dbReference>
<protein>
    <submittedName>
        <fullName evidence="1">Uncharacterized protein</fullName>
    </submittedName>
</protein>
<comment type="caution">
    <text evidence="1">The sequence shown here is derived from an EMBL/GenBank/DDBJ whole genome shotgun (WGS) entry which is preliminary data.</text>
</comment>